<dbReference type="Pfam" id="PF00107">
    <property type="entry name" value="ADH_zinc_N"/>
    <property type="match status" value="1"/>
</dbReference>
<evidence type="ECO:0000256" key="1">
    <source>
        <dbReference type="ARBA" id="ARBA00022857"/>
    </source>
</evidence>
<keyword evidence="2" id="KW-0560">Oxidoreductase</keyword>
<dbReference type="InterPro" id="IPR013149">
    <property type="entry name" value="ADH-like_C"/>
</dbReference>
<dbReference type="CDD" id="cd05276">
    <property type="entry name" value="p53_inducible_oxidoreductase"/>
    <property type="match status" value="1"/>
</dbReference>
<dbReference type="GO" id="GO:0070402">
    <property type="term" value="F:NADPH binding"/>
    <property type="evidence" value="ECO:0007669"/>
    <property type="project" value="TreeGrafter"/>
</dbReference>
<dbReference type="Gene3D" id="3.90.180.10">
    <property type="entry name" value="Medium-chain alcohol dehydrogenases, catalytic domain"/>
    <property type="match status" value="1"/>
</dbReference>
<sequence>MNDDQTIPRDQTAIVISAAGGPEVLQPAQVILPRPGPGQVLIRVAAAGINRHDCIQRTAGIHHDGSPVPGLEAAGEVVGCGPDVIAFNRGDRVMALLQGGGYAEYAVADAAVTMPVPEGLTLCEAAALPEALFTTWWNFFSLMNLQPDEFALLHGGTSGVGHIALQAMSALGHRVVATSGTASKIEASRRFGAFAAFGYADSALAAQVLEATGGQGISALMDVSAGAHISADLEMMAPDGQIAHLSAGGGAHLNVPLKPLMAKRIRITGSLLRPLEAARKAAVAEMLRRDVWPLLGDRVRPAIASRFPLSEAAAAHREMEKGAHVGKILLDVHG</sequence>
<protein>
    <submittedName>
        <fullName evidence="4">NAD(P)H-quinone oxidoreductase</fullName>
    </submittedName>
</protein>
<dbReference type="InterPro" id="IPR013154">
    <property type="entry name" value="ADH-like_N"/>
</dbReference>
<dbReference type="SMART" id="SM00829">
    <property type="entry name" value="PKS_ER"/>
    <property type="match status" value="1"/>
</dbReference>
<dbReference type="RefSeq" id="WP_111368952.1">
    <property type="nucleotide sequence ID" value="NZ_VINQ01000020.1"/>
</dbReference>
<gene>
    <name evidence="4" type="ORF">FLO80_18675</name>
</gene>
<evidence type="ECO:0000313" key="4">
    <source>
        <dbReference type="EMBL" id="KAA0910005.1"/>
    </source>
</evidence>
<keyword evidence="1" id="KW-0521">NADP</keyword>
<dbReference type="PANTHER" id="PTHR48106:SF8">
    <property type="entry name" value="OS02G0805600 PROTEIN"/>
    <property type="match status" value="1"/>
</dbReference>
<evidence type="ECO:0000259" key="3">
    <source>
        <dbReference type="SMART" id="SM00829"/>
    </source>
</evidence>
<evidence type="ECO:0000256" key="2">
    <source>
        <dbReference type="ARBA" id="ARBA00023002"/>
    </source>
</evidence>
<dbReference type="PANTHER" id="PTHR48106">
    <property type="entry name" value="QUINONE OXIDOREDUCTASE PIG3-RELATED"/>
    <property type="match status" value="1"/>
</dbReference>
<dbReference type="InterPro" id="IPR014189">
    <property type="entry name" value="Quinone_OxRdtase_PIG3"/>
</dbReference>
<dbReference type="Gene3D" id="3.40.50.720">
    <property type="entry name" value="NAD(P)-binding Rossmann-like Domain"/>
    <property type="match status" value="1"/>
</dbReference>
<reference evidence="4 5" key="1">
    <citation type="submission" date="2019-07" db="EMBL/GenBank/DDBJ databases">
        <title>Aquicoccus porphyridii gen. nov., sp. nov., isolated from a small marine red alga, Porphyridium marinum.</title>
        <authorList>
            <person name="Liu L."/>
        </authorList>
    </citation>
    <scope>NUCLEOTIDE SEQUENCE [LARGE SCALE GENOMIC DNA]</scope>
    <source>
        <strain evidence="4 5">L1 8-17</strain>
    </source>
</reference>
<feature type="domain" description="Enoyl reductase (ER)" evidence="3">
    <location>
        <begin position="20"/>
        <end position="330"/>
    </location>
</feature>
<dbReference type="GO" id="GO:0016651">
    <property type="term" value="F:oxidoreductase activity, acting on NAD(P)H"/>
    <property type="evidence" value="ECO:0007669"/>
    <property type="project" value="TreeGrafter"/>
</dbReference>
<dbReference type="Pfam" id="PF08240">
    <property type="entry name" value="ADH_N"/>
    <property type="match status" value="1"/>
</dbReference>
<dbReference type="InterPro" id="IPR011032">
    <property type="entry name" value="GroES-like_sf"/>
</dbReference>
<accession>A0A5A9YYQ6</accession>
<dbReference type="InterPro" id="IPR036291">
    <property type="entry name" value="NAD(P)-bd_dom_sf"/>
</dbReference>
<dbReference type="NCBIfam" id="TIGR02824">
    <property type="entry name" value="quinone_pig3"/>
    <property type="match status" value="1"/>
</dbReference>
<dbReference type="EMBL" id="VINQ01000020">
    <property type="protein sequence ID" value="KAA0910005.1"/>
    <property type="molecule type" value="Genomic_DNA"/>
</dbReference>
<comment type="caution">
    <text evidence="4">The sequence shown here is derived from an EMBL/GenBank/DDBJ whole genome shotgun (WGS) entry which is preliminary data.</text>
</comment>
<dbReference type="InterPro" id="IPR020843">
    <property type="entry name" value="ER"/>
</dbReference>
<keyword evidence="5" id="KW-1185">Reference proteome</keyword>
<dbReference type="AlphaFoldDB" id="A0A5A9YYQ6"/>
<evidence type="ECO:0000313" key="5">
    <source>
        <dbReference type="Proteomes" id="UP000325291"/>
    </source>
</evidence>
<organism evidence="4 5">
    <name type="scientific">Aquicoccus porphyridii</name>
    <dbReference type="NCBI Taxonomy" id="1852029"/>
    <lineage>
        <taxon>Bacteria</taxon>
        <taxon>Pseudomonadati</taxon>
        <taxon>Pseudomonadota</taxon>
        <taxon>Alphaproteobacteria</taxon>
        <taxon>Rhodobacterales</taxon>
        <taxon>Paracoccaceae</taxon>
        <taxon>Aquicoccus</taxon>
    </lineage>
</organism>
<dbReference type="SUPFAM" id="SSF50129">
    <property type="entry name" value="GroES-like"/>
    <property type="match status" value="1"/>
</dbReference>
<proteinExistence type="predicted"/>
<dbReference type="Proteomes" id="UP000325291">
    <property type="component" value="Unassembled WGS sequence"/>
</dbReference>
<name>A0A5A9YYQ6_9RHOB</name>
<dbReference type="SUPFAM" id="SSF51735">
    <property type="entry name" value="NAD(P)-binding Rossmann-fold domains"/>
    <property type="match status" value="1"/>
</dbReference>